<name>A0A0K1ECF0_CHOCO</name>
<dbReference type="Pfam" id="PF13538">
    <property type="entry name" value="UvrD_C_2"/>
    <property type="match status" value="1"/>
</dbReference>
<proteinExistence type="predicted"/>
<keyword evidence="4" id="KW-1185">Reference proteome</keyword>
<evidence type="ECO:0000259" key="2">
    <source>
        <dbReference type="Pfam" id="PF13538"/>
    </source>
</evidence>
<evidence type="ECO:0000313" key="3">
    <source>
        <dbReference type="EMBL" id="AKT38243.1"/>
    </source>
</evidence>
<evidence type="ECO:0000313" key="4">
    <source>
        <dbReference type="Proteomes" id="UP000067626"/>
    </source>
</evidence>
<dbReference type="Gene3D" id="3.40.50.300">
    <property type="entry name" value="P-loop containing nucleotide triphosphate hydrolases"/>
    <property type="match status" value="2"/>
</dbReference>
<dbReference type="InterPro" id="IPR027417">
    <property type="entry name" value="P-loop_NTPase"/>
</dbReference>
<feature type="domain" description="UvrD-like helicase C-terminal" evidence="2">
    <location>
        <begin position="304"/>
        <end position="351"/>
    </location>
</feature>
<protein>
    <recommendedName>
        <fullName evidence="1">DNA 3'-5' helicase II</fullName>
    </recommendedName>
</protein>
<dbReference type="PATRIC" id="fig|52.7.peg.2596"/>
<dbReference type="PANTHER" id="PTHR11070:SF2">
    <property type="entry name" value="ATP-DEPENDENT DNA HELICASE SRS2"/>
    <property type="match status" value="1"/>
</dbReference>
<dbReference type="STRING" id="52.CMC5_023860"/>
<dbReference type="SUPFAM" id="SSF52540">
    <property type="entry name" value="P-loop containing nucleoside triphosphate hydrolases"/>
    <property type="match status" value="1"/>
</dbReference>
<dbReference type="AlphaFoldDB" id="A0A0K1ECF0"/>
<dbReference type="Proteomes" id="UP000067626">
    <property type="component" value="Chromosome"/>
</dbReference>
<dbReference type="GO" id="GO:0043138">
    <property type="term" value="F:3'-5' DNA helicase activity"/>
    <property type="evidence" value="ECO:0007669"/>
    <property type="project" value="TreeGrafter"/>
</dbReference>
<reference evidence="3 4" key="1">
    <citation type="submission" date="2015-07" db="EMBL/GenBank/DDBJ databases">
        <title>Genome analysis of myxobacterium Chondromyces crocatus Cm c5 reveals a high potential for natural compound synthesis and the genetic basis for the loss of fruiting body formation.</title>
        <authorList>
            <person name="Zaburannyi N."/>
            <person name="Bunk B."/>
            <person name="Maier J."/>
            <person name="Overmann J."/>
            <person name="Mueller R."/>
        </authorList>
    </citation>
    <scope>NUCLEOTIDE SEQUENCE [LARGE SCALE GENOMIC DNA]</scope>
    <source>
        <strain evidence="3 4">Cm c5</strain>
    </source>
</reference>
<evidence type="ECO:0000256" key="1">
    <source>
        <dbReference type="ARBA" id="ARBA00034923"/>
    </source>
</evidence>
<dbReference type="EMBL" id="CP012159">
    <property type="protein sequence ID" value="AKT38243.1"/>
    <property type="molecule type" value="Genomic_DNA"/>
</dbReference>
<dbReference type="InterPro" id="IPR000212">
    <property type="entry name" value="DNA_helicase_UvrD/REP"/>
</dbReference>
<dbReference type="OrthoDB" id="5441773at2"/>
<dbReference type="RefSeq" id="WP_082362404.1">
    <property type="nucleotide sequence ID" value="NZ_CP012159.1"/>
</dbReference>
<dbReference type="InterPro" id="IPR027785">
    <property type="entry name" value="UvrD-like_helicase_C"/>
</dbReference>
<dbReference type="GO" id="GO:0005524">
    <property type="term" value="F:ATP binding"/>
    <property type="evidence" value="ECO:0007669"/>
    <property type="project" value="InterPro"/>
</dbReference>
<dbReference type="GO" id="GO:0000725">
    <property type="term" value="P:recombinational repair"/>
    <property type="evidence" value="ECO:0007669"/>
    <property type="project" value="TreeGrafter"/>
</dbReference>
<sequence>MDETWWAGLKELDDAQKDIIGLPLDASVLMTGPPGSGKSNLLLLRAKRLTLSGCHDYQVIVFTRALQDFLRSGVNQYGVPTDRVQTSWGWALKLLREYDVQPRLEGDFDSQRRALLHEIKELTARRRIAKLFNTILLDEAQDYLPEEIEIFGSLAKHLSVAADSRQKIYGGTESLQLIRGAVDHAVALEHHYRNGIAICRTADALASVYSDHLPLVATSNYNETLFPSSVSILECKSLEAQCTDAISRIQTQLRAYPHAVVGVLCALRADADAVFGHFNSSPLRGQIFKGSEKDTLFGVGSRRVYIGTIHSAKGLEFRAVHLMAAENIAKMGRHSRHLAYVAVTRARTSLNAYHTKPMSSFLQAALAEGGLPIAIAPVDDSLFGGTQ</sequence>
<accession>A0A0K1ECF0</accession>
<dbReference type="PANTHER" id="PTHR11070">
    <property type="entry name" value="UVRD / RECB / PCRA DNA HELICASE FAMILY MEMBER"/>
    <property type="match status" value="1"/>
</dbReference>
<dbReference type="GO" id="GO:0003677">
    <property type="term" value="F:DNA binding"/>
    <property type="evidence" value="ECO:0007669"/>
    <property type="project" value="InterPro"/>
</dbReference>
<organism evidence="3 4">
    <name type="scientific">Chondromyces crocatus</name>
    <dbReference type="NCBI Taxonomy" id="52"/>
    <lineage>
        <taxon>Bacteria</taxon>
        <taxon>Pseudomonadati</taxon>
        <taxon>Myxococcota</taxon>
        <taxon>Polyangia</taxon>
        <taxon>Polyangiales</taxon>
        <taxon>Polyangiaceae</taxon>
        <taxon>Chondromyces</taxon>
    </lineage>
</organism>
<gene>
    <name evidence="3" type="ORF">CMC5_023860</name>
</gene>
<dbReference type="KEGG" id="ccro:CMC5_023860"/>